<evidence type="ECO:0000313" key="5">
    <source>
        <dbReference type="Proteomes" id="UP000615026"/>
    </source>
</evidence>
<feature type="transmembrane region" description="Helical" evidence="2">
    <location>
        <begin position="32"/>
        <end position="52"/>
    </location>
</feature>
<feature type="transmembrane region" description="Helical" evidence="2">
    <location>
        <begin position="157"/>
        <end position="178"/>
    </location>
</feature>
<accession>A0A928ZTF5</accession>
<feature type="transmembrane region" description="Helical" evidence="2">
    <location>
        <begin position="120"/>
        <end position="137"/>
    </location>
</feature>
<dbReference type="GO" id="GO:0016020">
    <property type="term" value="C:membrane"/>
    <property type="evidence" value="ECO:0007669"/>
    <property type="project" value="InterPro"/>
</dbReference>
<reference evidence="4" key="1">
    <citation type="submission" date="2020-10" db="EMBL/GenBank/DDBJ databases">
        <authorList>
            <person name="Castelo-Branco R."/>
            <person name="Eusebio N."/>
            <person name="Adriana R."/>
            <person name="Vieira A."/>
            <person name="Brugerolle De Fraissinette N."/>
            <person name="Rezende De Castro R."/>
            <person name="Schneider M.P."/>
            <person name="Vasconcelos V."/>
            <person name="Leao P.N."/>
        </authorList>
    </citation>
    <scope>NUCLEOTIDE SEQUENCE</scope>
    <source>
        <strain evidence="4">LEGE 11479</strain>
    </source>
</reference>
<evidence type="ECO:0000256" key="2">
    <source>
        <dbReference type="SAM" id="Phobius"/>
    </source>
</evidence>
<evidence type="ECO:0000259" key="3">
    <source>
        <dbReference type="Pfam" id="PF00892"/>
    </source>
</evidence>
<evidence type="ECO:0000256" key="1">
    <source>
        <dbReference type="ARBA" id="ARBA00007362"/>
    </source>
</evidence>
<dbReference type="EMBL" id="JADEXP010000084">
    <property type="protein sequence ID" value="MBE9067256.1"/>
    <property type="molecule type" value="Genomic_DNA"/>
</dbReference>
<feature type="transmembrane region" description="Helical" evidence="2">
    <location>
        <begin position="64"/>
        <end position="84"/>
    </location>
</feature>
<dbReference type="RefSeq" id="WP_193993223.1">
    <property type="nucleotide sequence ID" value="NZ_JADEXP010000084.1"/>
</dbReference>
<dbReference type="PANTHER" id="PTHR22911:SF137">
    <property type="entry name" value="SOLUTE CARRIER FAMILY 35 MEMBER G2-RELATED"/>
    <property type="match status" value="1"/>
</dbReference>
<feature type="domain" description="EamA" evidence="3">
    <location>
        <begin position="4"/>
        <end position="137"/>
    </location>
</feature>
<feature type="transmembrane region" description="Helical" evidence="2">
    <location>
        <begin position="190"/>
        <end position="208"/>
    </location>
</feature>
<dbReference type="Pfam" id="PF00892">
    <property type="entry name" value="EamA"/>
    <property type="match status" value="2"/>
</dbReference>
<comment type="similarity">
    <text evidence="1">Belongs to the EamA transporter family.</text>
</comment>
<dbReference type="AlphaFoldDB" id="A0A928ZTF5"/>
<protein>
    <submittedName>
        <fullName evidence="4">DMT family transporter</fullName>
    </submittedName>
</protein>
<name>A0A928ZTF5_LEPEC</name>
<proteinExistence type="inferred from homology"/>
<dbReference type="SUPFAM" id="SSF103481">
    <property type="entry name" value="Multidrug resistance efflux transporter EmrE"/>
    <property type="match status" value="2"/>
</dbReference>
<keyword evidence="5" id="KW-1185">Reference proteome</keyword>
<dbReference type="InterPro" id="IPR000620">
    <property type="entry name" value="EamA_dom"/>
</dbReference>
<feature type="transmembrane region" description="Helical" evidence="2">
    <location>
        <begin position="275"/>
        <end position="292"/>
    </location>
</feature>
<gene>
    <name evidence="4" type="ORF">IQ260_11385</name>
</gene>
<feature type="transmembrane region" description="Helical" evidence="2">
    <location>
        <begin position="220"/>
        <end position="238"/>
    </location>
</feature>
<dbReference type="PANTHER" id="PTHR22911">
    <property type="entry name" value="ACYL-MALONYL CONDENSING ENZYME-RELATED"/>
    <property type="match status" value="1"/>
</dbReference>
<feature type="domain" description="EamA" evidence="3">
    <location>
        <begin position="155"/>
        <end position="292"/>
    </location>
</feature>
<dbReference type="Proteomes" id="UP000615026">
    <property type="component" value="Unassembled WGS sequence"/>
</dbReference>
<dbReference type="InterPro" id="IPR037185">
    <property type="entry name" value="EmrE-like"/>
</dbReference>
<keyword evidence="2" id="KW-1133">Transmembrane helix</keyword>
<feature type="transmembrane region" description="Helical" evidence="2">
    <location>
        <begin position="6"/>
        <end position="25"/>
    </location>
</feature>
<organism evidence="4 5">
    <name type="scientific">Leptolyngbya cf. ectocarpi LEGE 11479</name>
    <dbReference type="NCBI Taxonomy" id="1828722"/>
    <lineage>
        <taxon>Bacteria</taxon>
        <taxon>Bacillati</taxon>
        <taxon>Cyanobacteriota</taxon>
        <taxon>Cyanophyceae</taxon>
        <taxon>Leptolyngbyales</taxon>
        <taxon>Leptolyngbyaceae</taxon>
        <taxon>Leptolyngbya group</taxon>
        <taxon>Leptolyngbya</taxon>
    </lineage>
</organism>
<keyword evidence="2" id="KW-0812">Transmembrane</keyword>
<sequence>MFQGEISALGAAGLWAFATLMFGRLGKQLSPLVLNLIKGSMAVGFIVLTLAVRQQLLASLPMGSVLLLLISGVVGIGLGDTAYFATVNALGARQALLLEMLAPPMAALMSWVFLQEQLSVLAWLGMGLTLVGIIWVVSERSPKIHSSTSKTGITRGIMFGILAALGQSIGSVLSRAALADTAVDPLWSSLLRLSAGLVCIGGLLLWRLKSQPRPVLSGRLLGGVAIAAFFGTYLAIWLQQIALKYSPAGIAQSLLATSPIMVLPMALVIGERITVRAVCGAIVALVGVWLLFSR</sequence>
<keyword evidence="2" id="KW-0472">Membrane</keyword>
<evidence type="ECO:0000313" key="4">
    <source>
        <dbReference type="EMBL" id="MBE9067256.1"/>
    </source>
</evidence>
<comment type="caution">
    <text evidence="4">The sequence shown here is derived from an EMBL/GenBank/DDBJ whole genome shotgun (WGS) entry which is preliminary data.</text>
</comment>